<dbReference type="EMBL" id="KZ613871">
    <property type="protein sequence ID" value="PMD53772.1"/>
    <property type="molecule type" value="Genomic_DNA"/>
</dbReference>
<feature type="compositionally biased region" description="Basic and acidic residues" evidence="1">
    <location>
        <begin position="164"/>
        <end position="174"/>
    </location>
</feature>
<feature type="region of interest" description="Disordered" evidence="1">
    <location>
        <begin position="86"/>
        <end position="238"/>
    </location>
</feature>
<feature type="compositionally biased region" description="Acidic residues" evidence="1">
    <location>
        <begin position="178"/>
        <end position="190"/>
    </location>
</feature>
<dbReference type="GeneID" id="36591911"/>
<dbReference type="OrthoDB" id="10326278at2759"/>
<sequence length="269" mass="29664">MAHASLGTHSQKLADRNSSDNPFQTPPIQQPTAHVARVRCDQCFASHFSFKNCVLSDPADYRSPCNYCLRTKKTCTYDRPQIQPKAESKAASMEAEQAPDAAKPETTMVAKPKAAATPKDASKPKKAGAPNTKSTLNKVQRGRVEKPAPRTRAVPKSYTELSVNDDKEKDDRLSQIDGDNDEDINEDTNDELSQMEGENDKDIDEVTNDQLNGEEGEQSADEDETENDYPGPRLTGIVNGFDLSELTPLAYRVLEGRGYIRNGQWMGGV</sequence>
<accession>A0A2J6SSP2</accession>
<gene>
    <name evidence="2" type="ORF">K444DRAFT_635221</name>
</gene>
<proteinExistence type="predicted"/>
<evidence type="ECO:0000313" key="2">
    <source>
        <dbReference type="EMBL" id="PMD53772.1"/>
    </source>
</evidence>
<feature type="region of interest" description="Disordered" evidence="1">
    <location>
        <begin position="1"/>
        <end position="28"/>
    </location>
</feature>
<feature type="compositionally biased region" description="Low complexity" evidence="1">
    <location>
        <begin position="110"/>
        <end position="119"/>
    </location>
</feature>
<keyword evidence="3" id="KW-1185">Reference proteome</keyword>
<dbReference type="RefSeq" id="XP_024730676.1">
    <property type="nucleotide sequence ID" value="XM_024883834.1"/>
</dbReference>
<dbReference type="InParanoid" id="A0A2J6SSP2"/>
<feature type="compositionally biased region" description="Low complexity" evidence="1">
    <location>
        <begin position="89"/>
        <end position="98"/>
    </location>
</feature>
<evidence type="ECO:0000256" key="1">
    <source>
        <dbReference type="SAM" id="MobiDB-lite"/>
    </source>
</evidence>
<organism evidence="2 3">
    <name type="scientific">Hyaloscypha bicolor E</name>
    <dbReference type="NCBI Taxonomy" id="1095630"/>
    <lineage>
        <taxon>Eukaryota</taxon>
        <taxon>Fungi</taxon>
        <taxon>Dikarya</taxon>
        <taxon>Ascomycota</taxon>
        <taxon>Pezizomycotina</taxon>
        <taxon>Leotiomycetes</taxon>
        <taxon>Helotiales</taxon>
        <taxon>Hyaloscyphaceae</taxon>
        <taxon>Hyaloscypha</taxon>
        <taxon>Hyaloscypha bicolor</taxon>
    </lineage>
</organism>
<reference evidence="2 3" key="1">
    <citation type="submission" date="2016-04" db="EMBL/GenBank/DDBJ databases">
        <title>A degradative enzymes factory behind the ericoid mycorrhizal symbiosis.</title>
        <authorList>
            <consortium name="DOE Joint Genome Institute"/>
            <person name="Martino E."/>
            <person name="Morin E."/>
            <person name="Grelet G."/>
            <person name="Kuo A."/>
            <person name="Kohler A."/>
            <person name="Daghino S."/>
            <person name="Barry K."/>
            <person name="Choi C."/>
            <person name="Cichocki N."/>
            <person name="Clum A."/>
            <person name="Copeland A."/>
            <person name="Hainaut M."/>
            <person name="Haridas S."/>
            <person name="Labutti K."/>
            <person name="Lindquist E."/>
            <person name="Lipzen A."/>
            <person name="Khouja H.-R."/>
            <person name="Murat C."/>
            <person name="Ohm R."/>
            <person name="Olson A."/>
            <person name="Spatafora J."/>
            <person name="Veneault-Fourrey C."/>
            <person name="Henrissat B."/>
            <person name="Grigoriev I."/>
            <person name="Martin F."/>
            <person name="Perotto S."/>
        </authorList>
    </citation>
    <scope>NUCLEOTIDE SEQUENCE [LARGE SCALE GENOMIC DNA]</scope>
    <source>
        <strain evidence="2 3">E</strain>
    </source>
</reference>
<name>A0A2J6SSP2_9HELO</name>
<feature type="compositionally biased region" description="Acidic residues" evidence="1">
    <location>
        <begin position="197"/>
        <end position="227"/>
    </location>
</feature>
<dbReference type="AlphaFoldDB" id="A0A2J6SSP2"/>
<protein>
    <submittedName>
        <fullName evidence="2">Uncharacterized protein</fullName>
    </submittedName>
</protein>
<dbReference type="Proteomes" id="UP000235371">
    <property type="component" value="Unassembled WGS sequence"/>
</dbReference>
<evidence type="ECO:0000313" key="3">
    <source>
        <dbReference type="Proteomes" id="UP000235371"/>
    </source>
</evidence>